<keyword evidence="2" id="KW-0805">Transcription regulation</keyword>
<keyword evidence="4" id="KW-0804">Transcription</keyword>
<comment type="caution">
    <text evidence="6">The sequence shown here is derived from an EMBL/GenBank/DDBJ whole genome shotgun (WGS) entry which is preliminary data.</text>
</comment>
<dbReference type="Gene3D" id="1.10.260.40">
    <property type="entry name" value="lambda repressor-like DNA-binding domains"/>
    <property type="match status" value="1"/>
</dbReference>
<dbReference type="GO" id="GO:0003677">
    <property type="term" value="F:DNA binding"/>
    <property type="evidence" value="ECO:0007669"/>
    <property type="project" value="UniProtKB-KW"/>
</dbReference>
<comment type="similarity">
    <text evidence="1">Belongs to the ner transcriptional regulatory family.</text>
</comment>
<dbReference type="RefSeq" id="WP_018676953.1">
    <property type="nucleotide sequence ID" value="NZ_AYEV01000001.1"/>
</dbReference>
<dbReference type="STRING" id="202955.GCA_000759995_03419"/>
<dbReference type="InterPro" id="IPR010982">
    <property type="entry name" value="Lambda_DNA-bd_dom_sf"/>
</dbReference>
<name>V2V9H0_9GAMM</name>
<proteinExistence type="inferred from homology"/>
<dbReference type="PATRIC" id="fig|1120928.5.peg.98"/>
<keyword evidence="3" id="KW-0238">DNA-binding</keyword>
<dbReference type="eggNOG" id="COG3423">
    <property type="taxonomic scope" value="Bacteria"/>
</dbReference>
<reference evidence="6 7" key="1">
    <citation type="submission" date="2013-10" db="EMBL/GenBank/DDBJ databases">
        <title>The Genome Sequence of Acinetobacter tjernbergiae CIP107465.</title>
        <authorList>
            <consortium name="The Broad Institute Genomics Platform"/>
            <consortium name="The Broad Institute Genome Sequencing Center for Infectious Disease"/>
            <person name="Cerqueira G."/>
            <person name="Feldgarden M."/>
            <person name="Courvalin P."/>
            <person name="Grillot-Courvalin C."/>
            <person name="Clermont D."/>
            <person name="Rocha E."/>
            <person name="Yoon E.-J."/>
            <person name="Nemec A."/>
            <person name="Young S.K."/>
            <person name="Zeng Q."/>
            <person name="Gargeya S."/>
            <person name="Fitzgerald M."/>
            <person name="Abouelleil A."/>
            <person name="Alvarado L."/>
            <person name="Berlin A.M."/>
            <person name="Chapman S.B."/>
            <person name="Gainer-Dewar J."/>
            <person name="Goldberg J."/>
            <person name="Gnerre S."/>
            <person name="Griggs A."/>
            <person name="Gujja S."/>
            <person name="Hansen M."/>
            <person name="Howarth C."/>
            <person name="Imamovic A."/>
            <person name="Ireland A."/>
            <person name="Larimer J."/>
            <person name="McCowan C."/>
            <person name="Murphy C."/>
            <person name="Pearson M."/>
            <person name="Poon T.W."/>
            <person name="Priest M."/>
            <person name="Roberts A."/>
            <person name="Saif S."/>
            <person name="Shea T."/>
            <person name="Sykes S."/>
            <person name="Wortman J."/>
            <person name="Nusbaum C."/>
            <person name="Birren B."/>
        </authorList>
    </citation>
    <scope>NUCLEOTIDE SEQUENCE [LARGE SCALE GENOMIC DNA]</scope>
    <source>
        <strain evidence="6 7">CIP 107465</strain>
    </source>
</reference>
<dbReference type="OrthoDB" id="6692720at2"/>
<dbReference type="InterPro" id="IPR038722">
    <property type="entry name" value="Ner_HTH_dom"/>
</dbReference>
<protein>
    <recommendedName>
        <fullName evidence="5">Ner winged helix-turn-helix DNA-binding domain-containing protein</fullName>
    </recommendedName>
</protein>
<gene>
    <name evidence="6" type="ORF">F990_00096</name>
</gene>
<evidence type="ECO:0000313" key="7">
    <source>
        <dbReference type="Proteomes" id="UP000017404"/>
    </source>
</evidence>
<accession>V2V9H0</accession>
<dbReference type="Proteomes" id="UP000017404">
    <property type="component" value="Unassembled WGS sequence"/>
</dbReference>
<evidence type="ECO:0000313" key="6">
    <source>
        <dbReference type="EMBL" id="ESK57560.1"/>
    </source>
</evidence>
<organism evidence="6 7">
    <name type="scientific">Acinetobacter tjernbergiae DSM 14971 = CIP 107465</name>
    <dbReference type="NCBI Taxonomy" id="1120928"/>
    <lineage>
        <taxon>Bacteria</taxon>
        <taxon>Pseudomonadati</taxon>
        <taxon>Pseudomonadota</taxon>
        <taxon>Gammaproteobacteria</taxon>
        <taxon>Moraxellales</taxon>
        <taxon>Moraxellaceae</taxon>
        <taxon>Acinetobacter</taxon>
    </lineage>
</organism>
<evidence type="ECO:0000256" key="3">
    <source>
        <dbReference type="ARBA" id="ARBA00023125"/>
    </source>
</evidence>
<feature type="domain" description="Ner winged helix-turn-helix DNA-binding" evidence="5">
    <location>
        <begin position="12"/>
        <end position="83"/>
    </location>
</feature>
<keyword evidence="7" id="KW-1185">Reference proteome</keyword>
<evidence type="ECO:0000256" key="2">
    <source>
        <dbReference type="ARBA" id="ARBA00023015"/>
    </source>
</evidence>
<dbReference type="SUPFAM" id="SSF47413">
    <property type="entry name" value="lambda repressor-like DNA-binding domains"/>
    <property type="match status" value="1"/>
</dbReference>
<sequence>MGSMQNPKEQFWDKHAIKAAIYRKGKTLADLAHDNAMPETTLRSALIKPCKSAELVIAKFLGEPLYVLFPERWTSNNKRIYPRYSERV</sequence>
<evidence type="ECO:0000256" key="4">
    <source>
        <dbReference type="ARBA" id="ARBA00023163"/>
    </source>
</evidence>
<evidence type="ECO:0000256" key="1">
    <source>
        <dbReference type="ARBA" id="ARBA00006157"/>
    </source>
</evidence>
<evidence type="ECO:0000259" key="5">
    <source>
        <dbReference type="Pfam" id="PF13693"/>
    </source>
</evidence>
<dbReference type="EMBL" id="AYEV01000001">
    <property type="protein sequence ID" value="ESK57560.1"/>
    <property type="molecule type" value="Genomic_DNA"/>
</dbReference>
<dbReference type="Pfam" id="PF13693">
    <property type="entry name" value="HTH_35"/>
    <property type="match status" value="1"/>
</dbReference>
<dbReference type="AlphaFoldDB" id="V2V9H0"/>